<dbReference type="EMBL" id="SMMX01000039">
    <property type="protein sequence ID" value="TDA20080.1"/>
    <property type="molecule type" value="Genomic_DNA"/>
</dbReference>
<evidence type="ECO:0000313" key="2">
    <source>
        <dbReference type="EMBL" id="TDA20080.1"/>
    </source>
</evidence>
<sequence>MISSNPTTDFSRWVHFSNIFSALFLSIASGFVLTFLIQHEYEHKTIINVLAAPTSRTTFIMSKLVVWLLWYVVILGISILILIVGGSILFPDNFGINEIQLILSTAANTRILSFIATSPLLYDTLGCGNGACFALKKQNQ</sequence>
<proteinExistence type="predicted"/>
<protein>
    <recommendedName>
        <fullName evidence="4">ABC transporter permease</fullName>
    </recommendedName>
</protein>
<reference evidence="2 3" key="1">
    <citation type="journal article" date="2016" name="Nat. Microbiol.">
        <title>The Mouse Intestinal Bacterial Collection (miBC) provides host-specific insight into cultured diversity and functional potential of the gut microbiota.</title>
        <authorList>
            <person name="Lagkouvardos I."/>
            <person name="Pukall R."/>
            <person name="Abt B."/>
            <person name="Foesel B.U."/>
            <person name="Meier-Kolthoff J.P."/>
            <person name="Kumar N."/>
            <person name="Bresciani A."/>
            <person name="Martinez I."/>
            <person name="Just S."/>
            <person name="Ziegler C."/>
            <person name="Brugiroux S."/>
            <person name="Garzetti D."/>
            <person name="Wenning M."/>
            <person name="Bui T.P."/>
            <person name="Wang J."/>
            <person name="Hugenholtz F."/>
            <person name="Plugge C.M."/>
            <person name="Peterson D.A."/>
            <person name="Hornef M.W."/>
            <person name="Baines J.F."/>
            <person name="Smidt H."/>
            <person name="Walter J."/>
            <person name="Kristiansen K."/>
            <person name="Nielsen H.B."/>
            <person name="Haller D."/>
            <person name="Overmann J."/>
            <person name="Stecher B."/>
            <person name="Clavel T."/>
        </authorList>
    </citation>
    <scope>NUCLEOTIDE SEQUENCE [LARGE SCALE GENOMIC DNA]</scope>
    <source>
        <strain evidence="2 3">DSM 28560</strain>
    </source>
</reference>
<evidence type="ECO:0008006" key="4">
    <source>
        <dbReference type="Google" id="ProtNLM"/>
    </source>
</evidence>
<organism evidence="2 3">
    <name type="scientific">Extibacter muris</name>
    <dbReference type="NCBI Taxonomy" id="1796622"/>
    <lineage>
        <taxon>Bacteria</taxon>
        <taxon>Bacillati</taxon>
        <taxon>Bacillota</taxon>
        <taxon>Clostridia</taxon>
        <taxon>Lachnospirales</taxon>
        <taxon>Lachnospiraceae</taxon>
        <taxon>Extibacter</taxon>
    </lineage>
</organism>
<comment type="caution">
    <text evidence="2">The sequence shown here is derived from an EMBL/GenBank/DDBJ whole genome shotgun (WGS) entry which is preliminary data.</text>
</comment>
<keyword evidence="1" id="KW-0472">Membrane</keyword>
<gene>
    <name evidence="2" type="ORF">E1963_19070</name>
</gene>
<keyword evidence="1" id="KW-1133">Transmembrane helix</keyword>
<feature type="transmembrane region" description="Helical" evidence="1">
    <location>
        <begin position="64"/>
        <end position="90"/>
    </location>
</feature>
<dbReference type="RefSeq" id="WP_132281655.1">
    <property type="nucleotide sequence ID" value="NZ_JAOBST010000099.1"/>
</dbReference>
<feature type="transmembrane region" description="Helical" evidence="1">
    <location>
        <begin position="13"/>
        <end position="37"/>
    </location>
</feature>
<keyword evidence="1" id="KW-0812">Transmembrane</keyword>
<dbReference type="Proteomes" id="UP000295710">
    <property type="component" value="Unassembled WGS sequence"/>
</dbReference>
<dbReference type="Pfam" id="PF12730">
    <property type="entry name" value="ABC2_membrane_4"/>
    <property type="match status" value="1"/>
</dbReference>
<dbReference type="AlphaFoldDB" id="A0A4V6P6P1"/>
<name>A0A4V6P6P1_9FIRM</name>
<keyword evidence="3" id="KW-1185">Reference proteome</keyword>
<accession>A0A4V6P6P1</accession>
<evidence type="ECO:0000256" key="1">
    <source>
        <dbReference type="SAM" id="Phobius"/>
    </source>
</evidence>
<evidence type="ECO:0000313" key="3">
    <source>
        <dbReference type="Proteomes" id="UP000295710"/>
    </source>
</evidence>